<dbReference type="Gene3D" id="3.40.50.150">
    <property type="entry name" value="Vaccinia Virus protein VP39"/>
    <property type="match status" value="1"/>
</dbReference>
<keyword evidence="5" id="KW-1185">Reference proteome</keyword>
<dbReference type="AlphaFoldDB" id="C1MR11"/>
<dbReference type="NCBIfam" id="NF001244">
    <property type="entry name" value="PRK00216.1-5"/>
    <property type="match status" value="1"/>
</dbReference>
<keyword evidence="3" id="KW-0949">S-adenosyl-L-methionine</keyword>
<evidence type="ECO:0000313" key="5">
    <source>
        <dbReference type="Proteomes" id="UP000001876"/>
    </source>
</evidence>
<dbReference type="InterPro" id="IPR029063">
    <property type="entry name" value="SAM-dependent_MTases_sf"/>
</dbReference>
<dbReference type="HAMAP" id="MF_01813">
    <property type="entry name" value="MenG_UbiE_methyltr"/>
    <property type="match status" value="1"/>
</dbReference>
<protein>
    <submittedName>
        <fullName evidence="4">Predicted protein</fullName>
    </submittedName>
</protein>
<dbReference type="KEGG" id="mpp:MICPUCDRAFT_6421"/>
<dbReference type="OrthoDB" id="6329284at2759"/>
<dbReference type="InterPro" id="IPR004033">
    <property type="entry name" value="UbiE/COQ5_MeTrFase"/>
</dbReference>
<dbReference type="GO" id="GO:0032259">
    <property type="term" value="P:methylation"/>
    <property type="evidence" value="ECO:0007669"/>
    <property type="project" value="UniProtKB-KW"/>
</dbReference>
<organism evidence="5">
    <name type="scientific">Micromonas pusilla (strain CCMP1545)</name>
    <name type="common">Picoplanktonic green alga</name>
    <dbReference type="NCBI Taxonomy" id="564608"/>
    <lineage>
        <taxon>Eukaryota</taxon>
        <taxon>Viridiplantae</taxon>
        <taxon>Chlorophyta</taxon>
        <taxon>Mamiellophyceae</taxon>
        <taxon>Mamiellales</taxon>
        <taxon>Mamiellaceae</taxon>
        <taxon>Micromonas</taxon>
    </lineage>
</organism>
<gene>
    <name evidence="4" type="ORF">MICPUCDRAFT_6421</name>
</gene>
<keyword evidence="1" id="KW-0489">Methyltransferase</keyword>
<dbReference type="SUPFAM" id="SSF53335">
    <property type="entry name" value="S-adenosyl-L-methionine-dependent methyltransferases"/>
    <property type="match status" value="1"/>
</dbReference>
<feature type="non-terminal residue" evidence="4">
    <location>
        <position position="232"/>
    </location>
</feature>
<proteinExistence type="inferred from homology"/>
<dbReference type="GeneID" id="9683664"/>
<dbReference type="STRING" id="564608.C1MR11"/>
<dbReference type="CDD" id="cd02440">
    <property type="entry name" value="AdoMet_MTases"/>
    <property type="match status" value="1"/>
</dbReference>
<dbReference type="PANTHER" id="PTHR43591">
    <property type="entry name" value="METHYLTRANSFERASE"/>
    <property type="match status" value="1"/>
</dbReference>
<dbReference type="Pfam" id="PF01209">
    <property type="entry name" value="Ubie_methyltran"/>
    <property type="match status" value="1"/>
</dbReference>
<dbReference type="PANTHER" id="PTHR43591:SF24">
    <property type="entry name" value="2-METHOXY-6-POLYPRENYL-1,4-BENZOQUINOL METHYLASE, MITOCHONDRIAL"/>
    <property type="match status" value="1"/>
</dbReference>
<dbReference type="InterPro" id="IPR032904">
    <property type="entry name" value="MenG"/>
</dbReference>
<dbReference type="OMA" id="RYYWDTI"/>
<dbReference type="RefSeq" id="XP_003058226.1">
    <property type="nucleotide sequence ID" value="XM_003058180.2"/>
</dbReference>
<dbReference type="PROSITE" id="PS01183">
    <property type="entry name" value="UBIE_1"/>
    <property type="match status" value="1"/>
</dbReference>
<evidence type="ECO:0000256" key="2">
    <source>
        <dbReference type="ARBA" id="ARBA00022679"/>
    </source>
</evidence>
<dbReference type="PROSITE" id="PS51608">
    <property type="entry name" value="SAM_MT_UBIE"/>
    <property type="match status" value="1"/>
</dbReference>
<evidence type="ECO:0000313" key="4">
    <source>
        <dbReference type="EMBL" id="EEH58177.1"/>
    </source>
</evidence>
<dbReference type="EMBL" id="GG663738">
    <property type="protein sequence ID" value="EEH58177.1"/>
    <property type="molecule type" value="Genomic_DNA"/>
</dbReference>
<dbReference type="HAMAP" id="MF_01982">
    <property type="entry name" value="MenG_phylloquinone_subfam"/>
    <property type="match status" value="1"/>
</dbReference>
<dbReference type="Proteomes" id="UP000001876">
    <property type="component" value="Unassembled WGS sequence"/>
</dbReference>
<dbReference type="InterPro" id="IPR023576">
    <property type="entry name" value="UbiE/COQ5_MeTrFase_CS"/>
</dbReference>
<dbReference type="GO" id="GO:0042372">
    <property type="term" value="P:phylloquinone biosynthetic process"/>
    <property type="evidence" value="ECO:0007669"/>
    <property type="project" value="InterPro"/>
</dbReference>
<reference evidence="4 5" key="1">
    <citation type="journal article" date="2009" name="Science">
        <title>Green evolution and dynamic adaptations revealed by genomes of the marine picoeukaryotes Micromonas.</title>
        <authorList>
            <person name="Worden A.Z."/>
            <person name="Lee J.H."/>
            <person name="Mock T."/>
            <person name="Rouze P."/>
            <person name="Simmons M.P."/>
            <person name="Aerts A.L."/>
            <person name="Allen A.E."/>
            <person name="Cuvelier M.L."/>
            <person name="Derelle E."/>
            <person name="Everett M.V."/>
            <person name="Foulon E."/>
            <person name="Grimwood J."/>
            <person name="Gundlach H."/>
            <person name="Henrissat B."/>
            <person name="Napoli C."/>
            <person name="McDonald S.M."/>
            <person name="Parker M.S."/>
            <person name="Rombauts S."/>
            <person name="Salamov A."/>
            <person name="Von Dassow P."/>
            <person name="Badger J.H."/>
            <person name="Coutinho P.M."/>
            <person name="Demir E."/>
            <person name="Dubchak I."/>
            <person name="Gentemann C."/>
            <person name="Eikrem W."/>
            <person name="Gready J.E."/>
            <person name="John U."/>
            <person name="Lanier W."/>
            <person name="Lindquist E.A."/>
            <person name="Lucas S."/>
            <person name="Mayer K.F."/>
            <person name="Moreau H."/>
            <person name="Not F."/>
            <person name="Otillar R."/>
            <person name="Panaud O."/>
            <person name="Pangilinan J."/>
            <person name="Paulsen I."/>
            <person name="Piegu B."/>
            <person name="Poliakov A."/>
            <person name="Robbens S."/>
            <person name="Schmutz J."/>
            <person name="Toulza E."/>
            <person name="Wyss T."/>
            <person name="Zelensky A."/>
            <person name="Zhou K."/>
            <person name="Armbrust E.V."/>
            <person name="Bhattacharya D."/>
            <person name="Goodenough U.W."/>
            <person name="Van de Peer Y."/>
            <person name="Grigoriev I.V."/>
        </authorList>
    </citation>
    <scope>NUCLEOTIDE SEQUENCE [LARGE SCALE GENOMIC DNA]</scope>
    <source>
        <strain evidence="4 5">CCMP1545</strain>
    </source>
</reference>
<dbReference type="NCBIfam" id="TIGR01934">
    <property type="entry name" value="MenG_MenH_UbiE"/>
    <property type="match status" value="1"/>
</dbReference>
<dbReference type="GO" id="GO:0052624">
    <property type="term" value="F:2-phytyl-1,4-naphthoquinone methyltransferase activity"/>
    <property type="evidence" value="ECO:0007669"/>
    <property type="project" value="InterPro"/>
</dbReference>
<accession>C1MR11</accession>
<dbReference type="eggNOG" id="KOG1540">
    <property type="taxonomic scope" value="Eukaryota"/>
</dbReference>
<keyword evidence="2" id="KW-0808">Transferase</keyword>
<evidence type="ECO:0000256" key="1">
    <source>
        <dbReference type="ARBA" id="ARBA00022603"/>
    </source>
</evidence>
<feature type="non-terminal residue" evidence="4">
    <location>
        <position position="1"/>
    </location>
</feature>
<evidence type="ECO:0000256" key="3">
    <source>
        <dbReference type="ARBA" id="ARBA00022691"/>
    </source>
</evidence>
<sequence length="232" mass="24685">ASERQTLFNDIAPVYDQLNDLLSLGLHRVWKRAAVKWTGVRPGDRAIDVCCGSGDVALRLADAVGPSGEVVGLDFAAAQLRVAAEKEAAHPTGYALSPIVWQQGDALALPHPDGAFDGATIGYGLRNVSDVPLALSELCRVLKPGGKAAVLDFNNAVDPNLNFAQGFVLDNVVVPVAELNGVAAEYRYLRPSIERYPKGPELVQLAVDAGFSSATFYELEPARLMGCLVCVK</sequence>
<name>C1MR11_MICPC</name>